<organism evidence="2 3">
    <name type="scientific">Paramuricea clavata</name>
    <name type="common">Red gorgonian</name>
    <name type="synonym">Violescent sea-whip</name>
    <dbReference type="NCBI Taxonomy" id="317549"/>
    <lineage>
        <taxon>Eukaryota</taxon>
        <taxon>Metazoa</taxon>
        <taxon>Cnidaria</taxon>
        <taxon>Anthozoa</taxon>
        <taxon>Octocorallia</taxon>
        <taxon>Malacalcyonacea</taxon>
        <taxon>Plexauridae</taxon>
        <taxon>Paramuricea</taxon>
    </lineage>
</organism>
<feature type="compositionally biased region" description="Low complexity" evidence="1">
    <location>
        <begin position="56"/>
        <end position="66"/>
    </location>
</feature>
<proteinExistence type="predicted"/>
<reference evidence="2" key="1">
    <citation type="submission" date="2020-04" db="EMBL/GenBank/DDBJ databases">
        <authorList>
            <person name="Alioto T."/>
            <person name="Alioto T."/>
            <person name="Gomez Garrido J."/>
        </authorList>
    </citation>
    <scope>NUCLEOTIDE SEQUENCE</scope>
    <source>
        <strain evidence="2">A484AB</strain>
    </source>
</reference>
<sequence>MFSSPVEMISLSSVVERNFTMPTLAKIPPHSSSVEMISSSSAGETNLTLHLRVTSVASSPTTTVKSESTSAPRDT</sequence>
<gene>
    <name evidence="2" type="ORF">PACLA_8A084505</name>
</gene>
<evidence type="ECO:0000256" key="1">
    <source>
        <dbReference type="SAM" id="MobiDB-lite"/>
    </source>
</evidence>
<accession>A0A6S7FGP5</accession>
<feature type="region of interest" description="Disordered" evidence="1">
    <location>
        <begin position="56"/>
        <end position="75"/>
    </location>
</feature>
<dbReference type="EMBL" id="CACRXK020000132">
    <property type="protein sequence ID" value="CAB3978664.1"/>
    <property type="molecule type" value="Genomic_DNA"/>
</dbReference>
<dbReference type="AlphaFoldDB" id="A0A6S7FGP5"/>
<keyword evidence="3" id="KW-1185">Reference proteome</keyword>
<dbReference type="Proteomes" id="UP001152795">
    <property type="component" value="Unassembled WGS sequence"/>
</dbReference>
<feature type="non-terminal residue" evidence="2">
    <location>
        <position position="1"/>
    </location>
</feature>
<protein>
    <submittedName>
        <fullName evidence="2">Uncharacterized protein</fullName>
    </submittedName>
</protein>
<comment type="caution">
    <text evidence="2">The sequence shown here is derived from an EMBL/GenBank/DDBJ whole genome shotgun (WGS) entry which is preliminary data.</text>
</comment>
<evidence type="ECO:0000313" key="2">
    <source>
        <dbReference type="EMBL" id="CAB3978664.1"/>
    </source>
</evidence>
<name>A0A6S7FGP5_PARCT</name>
<evidence type="ECO:0000313" key="3">
    <source>
        <dbReference type="Proteomes" id="UP001152795"/>
    </source>
</evidence>